<dbReference type="PANTHER" id="PTHR22753">
    <property type="entry name" value="TRANSMEMBRANE PROTEIN 68"/>
    <property type="match status" value="1"/>
</dbReference>
<dbReference type="EMBL" id="BJTG01000007">
    <property type="protein sequence ID" value="GEJ58154.1"/>
    <property type="molecule type" value="Genomic_DNA"/>
</dbReference>
<organism evidence="3 4">
    <name type="scientific">Anaeromyxobacter diazotrophicus</name>
    <dbReference type="NCBI Taxonomy" id="2590199"/>
    <lineage>
        <taxon>Bacteria</taxon>
        <taxon>Pseudomonadati</taxon>
        <taxon>Myxococcota</taxon>
        <taxon>Myxococcia</taxon>
        <taxon>Myxococcales</taxon>
        <taxon>Cystobacterineae</taxon>
        <taxon>Anaeromyxobacteraceae</taxon>
        <taxon>Anaeromyxobacter</taxon>
    </lineage>
</organism>
<dbReference type="Proteomes" id="UP000503640">
    <property type="component" value="Unassembled WGS sequence"/>
</dbReference>
<gene>
    <name evidence="3" type="ORF">AMYX_28950</name>
</gene>
<sequence>MPAPPPAAPSIDREYVVRRLFPPMRRLIARGYFRFEVEGLEHVPREGRLVHVQNHAGWFPLDAFFLTFAVAEAHGIRRAPFFATQDAALSAPLLGPFLRRFGAVPASWFRRPERLPDAIEACGIFPEGVRGNCKPFWDAYRMRDWNRGFVRVAIARDAVIVPAAVLGGEECLPVGWTIRLLEPLIGSLLPLPLTPVPLPTRWKIVFHPPIHLGAPREAVNDQAYCTGVARRIQALVQRTLDREAPLRPLGKVSGLWSALAPEPPPAEADDPLAGPAPPSRG</sequence>
<dbReference type="AlphaFoldDB" id="A0A7I9VP16"/>
<name>A0A7I9VP16_9BACT</name>
<dbReference type="SMART" id="SM00563">
    <property type="entry name" value="PlsC"/>
    <property type="match status" value="1"/>
</dbReference>
<dbReference type="GO" id="GO:0016020">
    <property type="term" value="C:membrane"/>
    <property type="evidence" value="ECO:0007669"/>
    <property type="project" value="TreeGrafter"/>
</dbReference>
<evidence type="ECO:0000256" key="1">
    <source>
        <dbReference type="SAM" id="MobiDB-lite"/>
    </source>
</evidence>
<dbReference type="SUPFAM" id="SSF69593">
    <property type="entry name" value="Glycerol-3-phosphate (1)-acyltransferase"/>
    <property type="match status" value="1"/>
</dbReference>
<dbReference type="Pfam" id="PF01553">
    <property type="entry name" value="Acyltransferase"/>
    <property type="match status" value="1"/>
</dbReference>
<feature type="domain" description="Phospholipid/glycerol acyltransferase" evidence="2">
    <location>
        <begin position="49"/>
        <end position="168"/>
    </location>
</feature>
<accession>A0A7I9VP16</accession>
<feature type="region of interest" description="Disordered" evidence="1">
    <location>
        <begin position="257"/>
        <end position="281"/>
    </location>
</feature>
<comment type="caution">
    <text evidence="3">The sequence shown here is derived from an EMBL/GenBank/DDBJ whole genome shotgun (WGS) entry which is preliminary data.</text>
</comment>
<dbReference type="GO" id="GO:0016746">
    <property type="term" value="F:acyltransferase activity"/>
    <property type="evidence" value="ECO:0007669"/>
    <property type="project" value="InterPro"/>
</dbReference>
<reference evidence="4" key="1">
    <citation type="journal article" date="2020" name="Appl. Environ. Microbiol.">
        <title>Diazotrophic Anaeromyxobacter Isolates from Soils.</title>
        <authorList>
            <person name="Masuda Y."/>
            <person name="Yamanaka H."/>
            <person name="Xu Z.X."/>
            <person name="Shiratori Y."/>
            <person name="Aono T."/>
            <person name="Amachi S."/>
            <person name="Senoo K."/>
            <person name="Itoh H."/>
        </authorList>
    </citation>
    <scope>NUCLEOTIDE SEQUENCE [LARGE SCALE GENOMIC DNA]</scope>
    <source>
        <strain evidence="4">R267</strain>
    </source>
</reference>
<protein>
    <recommendedName>
        <fullName evidence="2">Phospholipid/glycerol acyltransferase domain-containing protein</fullName>
    </recommendedName>
</protein>
<evidence type="ECO:0000313" key="4">
    <source>
        <dbReference type="Proteomes" id="UP000503640"/>
    </source>
</evidence>
<dbReference type="InterPro" id="IPR002123">
    <property type="entry name" value="Plipid/glycerol_acylTrfase"/>
</dbReference>
<dbReference type="RefSeq" id="WP_176066450.1">
    <property type="nucleotide sequence ID" value="NZ_BJTG01000007.1"/>
</dbReference>
<proteinExistence type="predicted"/>
<evidence type="ECO:0000313" key="3">
    <source>
        <dbReference type="EMBL" id="GEJ58154.1"/>
    </source>
</evidence>
<dbReference type="PANTHER" id="PTHR22753:SF14">
    <property type="entry name" value="MONOACYLGLYCEROL_DIACYLGLYCEROL O-ACYLTRANSFERASE"/>
    <property type="match status" value="1"/>
</dbReference>
<keyword evidence="4" id="KW-1185">Reference proteome</keyword>
<evidence type="ECO:0000259" key="2">
    <source>
        <dbReference type="SMART" id="SM00563"/>
    </source>
</evidence>